<reference evidence="3 4" key="1">
    <citation type="submission" date="2016-01" db="EMBL/GenBank/DDBJ databases">
        <title>Genome sequencing of Roseivirga echinicomitans KMM 6058.</title>
        <authorList>
            <person name="Selvaratnam C."/>
            <person name="Thevarajoo S."/>
            <person name="Goh K.M."/>
            <person name="Ee R."/>
            <person name="Chan K.-G."/>
            <person name="Chong C.S."/>
        </authorList>
    </citation>
    <scope>NUCLEOTIDE SEQUENCE [LARGE SCALE GENOMIC DNA]</scope>
    <source>
        <strain evidence="3 4">KMM 6058</strain>
    </source>
</reference>
<keyword evidence="1" id="KW-1133">Transmembrane helix</keyword>
<gene>
    <name evidence="3" type="ORF">AWN68_00230</name>
</gene>
<evidence type="ECO:0000256" key="1">
    <source>
        <dbReference type="SAM" id="Phobius"/>
    </source>
</evidence>
<name>A0A150XX53_9BACT</name>
<keyword evidence="4" id="KW-1185">Reference proteome</keyword>
<comment type="caution">
    <text evidence="3">The sequence shown here is derived from an EMBL/GenBank/DDBJ whole genome shotgun (WGS) entry which is preliminary data.</text>
</comment>
<protein>
    <recommendedName>
        <fullName evidence="2">CAAX prenyl protease 2/Lysostaphin resistance protein A-like domain-containing protein</fullName>
    </recommendedName>
</protein>
<dbReference type="OrthoDB" id="1523022at2"/>
<proteinExistence type="predicted"/>
<organism evidence="3 4">
    <name type="scientific">Roseivirga echinicomitans</name>
    <dbReference type="NCBI Taxonomy" id="296218"/>
    <lineage>
        <taxon>Bacteria</taxon>
        <taxon>Pseudomonadati</taxon>
        <taxon>Bacteroidota</taxon>
        <taxon>Cytophagia</taxon>
        <taxon>Cytophagales</taxon>
        <taxon>Roseivirgaceae</taxon>
        <taxon>Roseivirga</taxon>
    </lineage>
</organism>
<dbReference type="AlphaFoldDB" id="A0A150XX53"/>
<feature type="transmembrane region" description="Helical" evidence="1">
    <location>
        <begin position="91"/>
        <end position="112"/>
    </location>
</feature>
<feature type="transmembrane region" description="Helical" evidence="1">
    <location>
        <begin position="189"/>
        <end position="209"/>
    </location>
</feature>
<feature type="domain" description="CAAX prenyl protease 2/Lysostaphin resistance protein A-like" evidence="2">
    <location>
        <begin position="194"/>
        <end position="282"/>
    </location>
</feature>
<dbReference type="STRING" id="296218.AWN68_00230"/>
<feature type="transmembrane region" description="Helical" evidence="1">
    <location>
        <begin position="132"/>
        <end position="153"/>
    </location>
</feature>
<feature type="transmembrane region" description="Helical" evidence="1">
    <location>
        <begin position="306"/>
        <end position="325"/>
    </location>
</feature>
<dbReference type="InterPro" id="IPR003675">
    <property type="entry name" value="Rce1/LyrA-like_dom"/>
</dbReference>
<evidence type="ECO:0000313" key="3">
    <source>
        <dbReference type="EMBL" id="KYG83276.1"/>
    </source>
</evidence>
<dbReference type="GO" id="GO:0080120">
    <property type="term" value="P:CAAX-box protein maturation"/>
    <property type="evidence" value="ECO:0007669"/>
    <property type="project" value="UniProtKB-ARBA"/>
</dbReference>
<sequence length="336" mass="37860">MARIDNGINISLRGERVDVIKELEDGEITTVTTYNESPQRTFWVVFGLLFAGFFVGQFAATIAILIFVLANGGGMDALADPTAMFELIGQSPLLISQSLYTVVFTFLVPWFYMKNLARKPMNVVFGESKTESLPLALAVFVTIAFVLVNGFIIEWNENIQLPEFMAGFERLARQMEDSMKETTEMFTTFDSFGTFLLAFVVVAILPGIGEELLFRGLLQNSLHRWSKNAHLAIWVSAFIFSAIHMQFYGLFPRMVLGALFGYLYLWSGNLWYPIIAHITNNGFALIVAYMYQAEVTEINPDEPDSVPGYAGIVALIVVSFLLFIFRNHYLKPKSIR</sequence>
<dbReference type="PANTHER" id="PTHR36435:SF1">
    <property type="entry name" value="CAAX AMINO TERMINAL PROTEASE FAMILY PROTEIN"/>
    <property type="match status" value="1"/>
</dbReference>
<accession>A0A150XX53</accession>
<keyword evidence="1" id="KW-0472">Membrane</keyword>
<dbReference type="EMBL" id="LRDB01000001">
    <property type="protein sequence ID" value="KYG83276.1"/>
    <property type="molecule type" value="Genomic_DNA"/>
</dbReference>
<dbReference type="InterPro" id="IPR052710">
    <property type="entry name" value="CAAX_protease"/>
</dbReference>
<dbReference type="GO" id="GO:0004175">
    <property type="term" value="F:endopeptidase activity"/>
    <property type="evidence" value="ECO:0007669"/>
    <property type="project" value="UniProtKB-ARBA"/>
</dbReference>
<dbReference type="Proteomes" id="UP000075615">
    <property type="component" value="Unassembled WGS sequence"/>
</dbReference>
<dbReference type="RefSeq" id="WP_068409872.1">
    <property type="nucleotide sequence ID" value="NZ_LRDB01000001.1"/>
</dbReference>
<dbReference type="PANTHER" id="PTHR36435">
    <property type="entry name" value="SLR1288 PROTEIN"/>
    <property type="match status" value="1"/>
</dbReference>
<dbReference type="Pfam" id="PF02517">
    <property type="entry name" value="Rce1-like"/>
    <property type="match status" value="1"/>
</dbReference>
<feature type="transmembrane region" description="Helical" evidence="1">
    <location>
        <begin position="270"/>
        <end position="291"/>
    </location>
</feature>
<feature type="transmembrane region" description="Helical" evidence="1">
    <location>
        <begin position="229"/>
        <end position="250"/>
    </location>
</feature>
<evidence type="ECO:0000313" key="4">
    <source>
        <dbReference type="Proteomes" id="UP000075615"/>
    </source>
</evidence>
<keyword evidence="1" id="KW-0812">Transmembrane</keyword>
<feature type="transmembrane region" description="Helical" evidence="1">
    <location>
        <begin position="42"/>
        <end position="70"/>
    </location>
</feature>
<evidence type="ECO:0000259" key="2">
    <source>
        <dbReference type="Pfam" id="PF02517"/>
    </source>
</evidence>